<evidence type="ECO:0000256" key="10">
    <source>
        <dbReference type="PROSITE-ProRule" id="PRU01384"/>
    </source>
</evidence>
<accession>A0A538TVT7</accession>
<comment type="subcellular location">
    <subcellularLocation>
        <location evidence="9">Cytoplasm</location>
    </subcellularLocation>
</comment>
<dbReference type="Gene3D" id="3.90.199.10">
    <property type="entry name" value="Topoisomerase II, domain 5"/>
    <property type="match status" value="1"/>
</dbReference>
<evidence type="ECO:0000256" key="5">
    <source>
        <dbReference type="ARBA" id="ARBA00023029"/>
    </source>
</evidence>
<dbReference type="FunFam" id="1.10.268.10:FF:000001">
    <property type="entry name" value="DNA gyrase subunit A"/>
    <property type="match status" value="1"/>
</dbReference>
<dbReference type="SUPFAM" id="SSF56719">
    <property type="entry name" value="Type II DNA topoisomerase"/>
    <property type="match status" value="1"/>
</dbReference>
<evidence type="ECO:0000256" key="11">
    <source>
        <dbReference type="SAM" id="MobiDB-lite"/>
    </source>
</evidence>
<dbReference type="AlphaFoldDB" id="A0A538TVT7"/>
<dbReference type="Gene3D" id="3.30.1360.40">
    <property type="match status" value="1"/>
</dbReference>
<dbReference type="GO" id="GO:0003677">
    <property type="term" value="F:DNA binding"/>
    <property type="evidence" value="ECO:0007669"/>
    <property type="project" value="UniProtKB-UniRule"/>
</dbReference>
<protein>
    <recommendedName>
        <fullName evidence="9">DNA gyrase subunit A</fullName>
        <ecNumber evidence="9">5.6.2.2</ecNumber>
    </recommendedName>
</protein>
<reference evidence="13 14" key="1">
    <citation type="journal article" date="2019" name="Nat. Microbiol.">
        <title>Mediterranean grassland soil C-N compound turnover is dependent on rainfall and depth, and is mediated by genomically divergent microorganisms.</title>
        <authorList>
            <person name="Diamond S."/>
            <person name="Andeer P.F."/>
            <person name="Li Z."/>
            <person name="Crits-Christoph A."/>
            <person name="Burstein D."/>
            <person name="Anantharaman K."/>
            <person name="Lane K.R."/>
            <person name="Thomas B.C."/>
            <person name="Pan C."/>
            <person name="Northen T.R."/>
            <person name="Banfield J.F."/>
        </authorList>
    </citation>
    <scope>NUCLEOTIDE SEQUENCE [LARGE SCALE GENOMIC DNA]</scope>
    <source>
        <strain evidence="13">WS_8</strain>
    </source>
</reference>
<evidence type="ECO:0000256" key="6">
    <source>
        <dbReference type="ARBA" id="ARBA00023125"/>
    </source>
</evidence>
<feature type="active site" description="O-(5'-phospho-DNA)-tyrosine intermediate" evidence="9 10">
    <location>
        <position position="123"/>
    </location>
</feature>
<evidence type="ECO:0000259" key="12">
    <source>
        <dbReference type="PROSITE" id="PS52040"/>
    </source>
</evidence>
<dbReference type="InterPro" id="IPR050220">
    <property type="entry name" value="Type_II_DNA_Topoisomerases"/>
</dbReference>
<dbReference type="Gene3D" id="1.10.268.10">
    <property type="entry name" value="Topoisomerase, domain 3"/>
    <property type="match status" value="1"/>
</dbReference>
<evidence type="ECO:0000313" key="14">
    <source>
        <dbReference type="Proteomes" id="UP000316609"/>
    </source>
</evidence>
<dbReference type="EC" id="5.6.2.2" evidence="9"/>
<keyword evidence="5 9" id="KW-0799">Topoisomerase</keyword>
<keyword evidence="9" id="KW-0963">Cytoplasm</keyword>
<dbReference type="InterPro" id="IPR013760">
    <property type="entry name" value="Topo_IIA-like_dom_sf"/>
</dbReference>
<evidence type="ECO:0000256" key="1">
    <source>
        <dbReference type="ARBA" id="ARBA00000185"/>
    </source>
</evidence>
<dbReference type="GO" id="GO:0034335">
    <property type="term" value="F:DNA negative supercoiling activity"/>
    <property type="evidence" value="ECO:0007669"/>
    <property type="project" value="UniProtKB-ARBA"/>
</dbReference>
<dbReference type="PANTHER" id="PTHR43493:SF5">
    <property type="entry name" value="DNA GYRASE SUBUNIT A, CHLOROPLASTIC_MITOCHONDRIAL"/>
    <property type="match status" value="1"/>
</dbReference>
<organism evidence="13 14">
    <name type="scientific">Eiseniibacteriota bacterium</name>
    <dbReference type="NCBI Taxonomy" id="2212470"/>
    <lineage>
        <taxon>Bacteria</taxon>
        <taxon>Candidatus Eiseniibacteriota</taxon>
    </lineage>
</organism>
<evidence type="ECO:0000256" key="8">
    <source>
        <dbReference type="ARBA" id="ARBA00063644"/>
    </source>
</evidence>
<sequence>MALNDRTKIVDITIESEMKTSYIDYSMSVIVSRALPDVRDGLKPSQRRILVAMNDLNLAPGRGYRKCAKIAGDTSGNYHPHGEQVVYPTLVRLAQDWVMRYPLVDGQGNFGSIDGDAPAAMRYTEARLTALAAEMLADLEKNTVDFRPNYDETREEPVVLPSVVPNLLVNGCSGIAVGMATEVPPHNLGEICDAIAHVIDHPDSPPADLLKIVRGPDFPTGGIIYGAQGIRDCYVNGRGLIRMRARVRVEEGKQGRMSLVVTEIPFQVNKTALLEKIAELVKEGKVTGISDLRDESDRDGMRIVIELKKDANPKVVLNQLFVHSPLQSTFGAIMLALVDNRPQVMSLRTLVDQYVTQRQIVVRRRTQFDLSEAEKRAHILEGLKIALDHLDAVIALIRTSKDVETARGGLMSEFKLTEIQANAILEMRLARLTGLERAKVEQEYLEVIQLIERLRSILASPKKILGIIKDEVARLKEKHGDPRRTEIAAEEGDISFEDTIEQKDMVITISHAGYIKRQEITSYRSQRRGGKGVIGARTKEEDYIEHLFVAGTHSYLLFLTDRGRCYWLKVHEIEQAGRMARGRPLVNHLEGLARDERVQAVVAVKEFDDRHYLVCATRKGLIKKTVLSAYGNPRRGGINAVLLEEGDGLIEAMVTDGSQDIVLAKKKGLAIRFAESEVRAMGRTAYGVKAVTLDDASDEVVSMVAVKRQATLLAVTENGYGKRSEIAEYRVSHRGGKGIITIKTTERNGHVVAVKEVVDGDELMIITRSGQLIRMPVRGISVMGRNTQGVRLVNLAPAGEGELLPDAVAAVTRVVSEEEAGGPSADSDESMAGDQAGAPMPDDDERDAGAKPGA</sequence>
<comment type="subunit">
    <text evidence="9">Heterotetramer, composed of two GyrA and two GyrB chains. In the heterotetramer, GyrA contains the active site tyrosine that forms a transient covalent intermediate with DNA, while GyrB binds cofactors and catalyzes ATP hydrolysis.</text>
</comment>
<dbReference type="GO" id="GO:0009330">
    <property type="term" value="C:DNA topoisomerase type II (double strand cut, ATP-hydrolyzing) complex"/>
    <property type="evidence" value="ECO:0007669"/>
    <property type="project" value="TreeGrafter"/>
</dbReference>
<dbReference type="InterPro" id="IPR013758">
    <property type="entry name" value="Topo_IIA_A/C_ab"/>
</dbReference>
<dbReference type="Proteomes" id="UP000316609">
    <property type="component" value="Unassembled WGS sequence"/>
</dbReference>
<dbReference type="InterPro" id="IPR002205">
    <property type="entry name" value="Topo_IIA_dom_A"/>
</dbReference>
<dbReference type="FunFam" id="2.120.10.90:FF:000005">
    <property type="entry name" value="DNA topoisomerase 4 subunit A"/>
    <property type="match status" value="1"/>
</dbReference>
<comment type="function">
    <text evidence="9">A type II topoisomerase that negatively supercoils closed circular double-stranded (ds) DNA in an ATP-dependent manner to modulate DNA topology and maintain chromosomes in an underwound state. Negative supercoiling favors strand separation, and DNA replication, transcription, recombination and repair, all of which involve strand separation. Also able to catalyze the interconversion of other topological isomers of dsDNA rings, including catenanes and knotted rings. Type II topoisomerases break and join 2 DNA strands simultaneously in an ATP-dependent manner.</text>
</comment>
<keyword evidence="7 9" id="KW-0413">Isomerase</keyword>
<dbReference type="HAMAP" id="MF_01897">
    <property type="entry name" value="GyrA"/>
    <property type="match status" value="1"/>
</dbReference>
<dbReference type="Pfam" id="PF00521">
    <property type="entry name" value="DNA_topoisoIV"/>
    <property type="match status" value="1"/>
</dbReference>
<feature type="domain" description="Topo IIA-type catalytic" evidence="12">
    <location>
        <begin position="35"/>
        <end position="505"/>
    </location>
</feature>
<dbReference type="Gene3D" id="2.120.10.90">
    <property type="entry name" value="DNA gyrase/topoisomerase IV, subunit A, C-terminal"/>
    <property type="match status" value="1"/>
</dbReference>
<comment type="catalytic activity">
    <reaction evidence="1 9 10">
        <text>ATP-dependent breakage, passage and rejoining of double-stranded DNA.</text>
        <dbReference type="EC" id="5.6.2.2"/>
    </reaction>
</comment>
<evidence type="ECO:0000256" key="4">
    <source>
        <dbReference type="ARBA" id="ARBA00022840"/>
    </source>
</evidence>
<keyword evidence="4 9" id="KW-0067">ATP-binding</keyword>
<dbReference type="InterPro" id="IPR035516">
    <property type="entry name" value="Gyrase/topoIV_suA_C"/>
</dbReference>
<dbReference type="GO" id="GO:0005737">
    <property type="term" value="C:cytoplasm"/>
    <property type="evidence" value="ECO:0007669"/>
    <property type="project" value="UniProtKB-SubCell"/>
</dbReference>
<dbReference type="CDD" id="cd00187">
    <property type="entry name" value="TOP4c"/>
    <property type="match status" value="1"/>
</dbReference>
<dbReference type="FunFam" id="3.30.1360.40:FF:000002">
    <property type="entry name" value="DNA gyrase subunit A"/>
    <property type="match status" value="1"/>
</dbReference>
<feature type="region of interest" description="Disordered" evidence="11">
    <location>
        <begin position="814"/>
        <end position="854"/>
    </location>
</feature>
<evidence type="ECO:0000256" key="2">
    <source>
        <dbReference type="ARBA" id="ARBA00008263"/>
    </source>
</evidence>
<evidence type="ECO:0000256" key="7">
    <source>
        <dbReference type="ARBA" id="ARBA00023235"/>
    </source>
</evidence>
<keyword evidence="6 9" id="KW-0238">DNA-binding</keyword>
<dbReference type="PANTHER" id="PTHR43493">
    <property type="entry name" value="DNA GYRASE/TOPOISOMERASE SUBUNIT A"/>
    <property type="match status" value="1"/>
</dbReference>
<dbReference type="GO" id="GO:0006261">
    <property type="term" value="P:DNA-templated DNA replication"/>
    <property type="evidence" value="ECO:0007669"/>
    <property type="project" value="UniProtKB-UniRule"/>
</dbReference>
<dbReference type="NCBIfam" id="NF004043">
    <property type="entry name" value="PRK05560.1"/>
    <property type="match status" value="1"/>
</dbReference>
<dbReference type="InterPro" id="IPR005743">
    <property type="entry name" value="GyrA"/>
</dbReference>
<gene>
    <name evidence="9 13" type="primary">gyrA</name>
    <name evidence="13" type="ORF">E6K78_04080</name>
</gene>
<dbReference type="InterPro" id="IPR006691">
    <property type="entry name" value="GyrA/parC_rep"/>
</dbReference>
<dbReference type="NCBIfam" id="NF004044">
    <property type="entry name" value="PRK05561.1"/>
    <property type="match status" value="1"/>
</dbReference>
<keyword evidence="3 9" id="KW-0547">Nucleotide-binding</keyword>
<dbReference type="Pfam" id="PF03989">
    <property type="entry name" value="DNA_gyraseA_C"/>
    <property type="match status" value="6"/>
</dbReference>
<evidence type="ECO:0000313" key="13">
    <source>
        <dbReference type="EMBL" id="TMQ67678.1"/>
    </source>
</evidence>
<name>A0A538TVT7_UNCEI</name>
<evidence type="ECO:0000256" key="3">
    <source>
        <dbReference type="ARBA" id="ARBA00022741"/>
    </source>
</evidence>
<dbReference type="SMART" id="SM00434">
    <property type="entry name" value="TOP4c"/>
    <property type="match status" value="1"/>
</dbReference>
<proteinExistence type="inferred from homology"/>
<dbReference type="GO" id="GO:0005694">
    <property type="term" value="C:chromosome"/>
    <property type="evidence" value="ECO:0007669"/>
    <property type="project" value="InterPro"/>
</dbReference>
<evidence type="ECO:0000256" key="9">
    <source>
        <dbReference type="HAMAP-Rule" id="MF_01897"/>
    </source>
</evidence>
<dbReference type="GO" id="GO:0006265">
    <property type="term" value="P:DNA topological change"/>
    <property type="evidence" value="ECO:0007669"/>
    <property type="project" value="UniProtKB-UniRule"/>
</dbReference>
<comment type="miscellaneous">
    <text evidence="9">Few gyrases are as efficient as E.coli at forming negative supercoils. Not all organisms have 2 type II topoisomerases; in organisms with a single type II topoisomerase this enzyme also has to decatenate newly replicated chromosomes.</text>
</comment>
<dbReference type="GO" id="GO:0005524">
    <property type="term" value="F:ATP binding"/>
    <property type="evidence" value="ECO:0007669"/>
    <property type="project" value="UniProtKB-UniRule"/>
</dbReference>
<comment type="similarity">
    <text evidence="2 9">Belongs to the type II topoisomerase GyrA/ParC subunit family.</text>
</comment>
<dbReference type="SUPFAM" id="SSF101904">
    <property type="entry name" value="GyrA/ParC C-terminal domain-like"/>
    <property type="match status" value="1"/>
</dbReference>
<dbReference type="PROSITE" id="PS52040">
    <property type="entry name" value="TOPO_IIA"/>
    <property type="match status" value="1"/>
</dbReference>
<dbReference type="NCBIfam" id="TIGR01063">
    <property type="entry name" value="gyrA"/>
    <property type="match status" value="1"/>
</dbReference>
<comment type="caution">
    <text evidence="13">The sequence shown here is derived from an EMBL/GenBank/DDBJ whole genome shotgun (WGS) entry which is preliminary data.</text>
</comment>
<feature type="short sequence motif" description="GyrA-box" evidence="9">
    <location>
        <begin position="526"/>
        <end position="532"/>
    </location>
</feature>
<comment type="subunit">
    <text evidence="8">Heterotetramer composed of ParC and ParE.</text>
</comment>
<dbReference type="InterPro" id="IPR013757">
    <property type="entry name" value="Topo_IIA_A_a_sf"/>
</dbReference>
<dbReference type="EMBL" id="VBOY01000033">
    <property type="protein sequence ID" value="TMQ67678.1"/>
    <property type="molecule type" value="Genomic_DNA"/>
</dbReference>